<comment type="caution">
    <text evidence="2">The sequence shown here is derived from an EMBL/GenBank/DDBJ whole genome shotgun (WGS) entry which is preliminary data.</text>
</comment>
<feature type="region of interest" description="Disordered" evidence="1">
    <location>
        <begin position="11"/>
        <end position="37"/>
    </location>
</feature>
<reference evidence="2 3" key="1">
    <citation type="submission" date="2017-03" db="EMBL/GenBank/DDBJ databases">
        <title>Genomes of endolithic fungi from Antarctica.</title>
        <authorList>
            <person name="Coleine C."/>
            <person name="Masonjones S."/>
            <person name="Stajich J.E."/>
        </authorList>
    </citation>
    <scope>NUCLEOTIDE SEQUENCE [LARGE SCALE GENOMIC DNA]</scope>
    <source>
        <strain evidence="2 3">CCFEE 5184</strain>
    </source>
</reference>
<keyword evidence="3" id="KW-1185">Reference proteome</keyword>
<dbReference type="EMBL" id="NAJQ01000284">
    <property type="protein sequence ID" value="TKA72998.1"/>
    <property type="molecule type" value="Genomic_DNA"/>
</dbReference>
<protein>
    <submittedName>
        <fullName evidence="2">Uncharacterized protein</fullName>
    </submittedName>
</protein>
<accession>A0A4U0XBY3</accession>
<evidence type="ECO:0000256" key="1">
    <source>
        <dbReference type="SAM" id="MobiDB-lite"/>
    </source>
</evidence>
<dbReference type="Proteomes" id="UP000309340">
    <property type="component" value="Unassembled WGS sequence"/>
</dbReference>
<dbReference type="AlphaFoldDB" id="A0A4U0XBY3"/>
<organism evidence="2 3">
    <name type="scientific">Friedmanniomyces simplex</name>
    <dbReference type="NCBI Taxonomy" id="329884"/>
    <lineage>
        <taxon>Eukaryota</taxon>
        <taxon>Fungi</taxon>
        <taxon>Dikarya</taxon>
        <taxon>Ascomycota</taxon>
        <taxon>Pezizomycotina</taxon>
        <taxon>Dothideomycetes</taxon>
        <taxon>Dothideomycetidae</taxon>
        <taxon>Mycosphaerellales</taxon>
        <taxon>Teratosphaeriaceae</taxon>
        <taxon>Friedmanniomyces</taxon>
    </lineage>
</organism>
<evidence type="ECO:0000313" key="3">
    <source>
        <dbReference type="Proteomes" id="UP000309340"/>
    </source>
</evidence>
<name>A0A4U0XBY3_9PEZI</name>
<feature type="compositionally biased region" description="Low complexity" evidence="1">
    <location>
        <begin position="21"/>
        <end position="31"/>
    </location>
</feature>
<gene>
    <name evidence="2" type="ORF">B0A55_05205</name>
</gene>
<feature type="compositionally biased region" description="Acidic residues" evidence="1">
    <location>
        <begin position="139"/>
        <end position="148"/>
    </location>
</feature>
<proteinExistence type="predicted"/>
<sequence length="182" mass="19096">MDDDIFKDLLATGGNTGGASGPQPGQPSTPALTTGPSQQFGTAFRGLQSAPGMFQEPNSSALTLPNSNSGFSSAGATGISLQALQQRYTMLLMQRQQIVGFPPASTELKIQQVARAIARDGEGARPKLEKMIRVLEKDINDEDSDDDDPRMPSARRGYGPWGGTGGGYPGFGFFGGFGGFGF</sequence>
<dbReference type="OrthoDB" id="3931209at2759"/>
<evidence type="ECO:0000313" key="2">
    <source>
        <dbReference type="EMBL" id="TKA72998.1"/>
    </source>
</evidence>
<feature type="region of interest" description="Disordered" evidence="1">
    <location>
        <begin position="138"/>
        <end position="161"/>
    </location>
</feature>